<reference evidence="1 2" key="1">
    <citation type="journal article" date="2024" name="G3 (Bethesda)">
        <title>Genome assembly of Hibiscus sabdariffa L. provides insights into metabolisms of medicinal natural products.</title>
        <authorList>
            <person name="Kim T."/>
        </authorList>
    </citation>
    <scope>NUCLEOTIDE SEQUENCE [LARGE SCALE GENOMIC DNA]</scope>
    <source>
        <strain evidence="1">TK-2024</strain>
        <tissue evidence="1">Old leaves</tissue>
    </source>
</reference>
<comment type="caution">
    <text evidence="1">The sequence shown here is derived from an EMBL/GenBank/DDBJ whole genome shotgun (WGS) entry which is preliminary data.</text>
</comment>
<name>A0ABR2D351_9ROSI</name>
<organism evidence="1 2">
    <name type="scientific">Hibiscus sabdariffa</name>
    <name type="common">roselle</name>
    <dbReference type="NCBI Taxonomy" id="183260"/>
    <lineage>
        <taxon>Eukaryota</taxon>
        <taxon>Viridiplantae</taxon>
        <taxon>Streptophyta</taxon>
        <taxon>Embryophyta</taxon>
        <taxon>Tracheophyta</taxon>
        <taxon>Spermatophyta</taxon>
        <taxon>Magnoliopsida</taxon>
        <taxon>eudicotyledons</taxon>
        <taxon>Gunneridae</taxon>
        <taxon>Pentapetalae</taxon>
        <taxon>rosids</taxon>
        <taxon>malvids</taxon>
        <taxon>Malvales</taxon>
        <taxon>Malvaceae</taxon>
        <taxon>Malvoideae</taxon>
        <taxon>Hibiscus</taxon>
    </lineage>
</organism>
<proteinExistence type="predicted"/>
<evidence type="ECO:0000313" key="1">
    <source>
        <dbReference type="EMBL" id="KAK8528363.1"/>
    </source>
</evidence>
<dbReference type="Proteomes" id="UP001472677">
    <property type="component" value="Unassembled WGS sequence"/>
</dbReference>
<protein>
    <submittedName>
        <fullName evidence="1">Uncharacterized protein</fullName>
    </submittedName>
</protein>
<sequence length="89" mass="9705">MFGWTQTQCHPCYEILLGSNGPHFLTWGCSVGYQLPPPRRIIGSESGSGDWQRVHRETAPALFPRASHRPGDGTQPATLTGLGVILEFG</sequence>
<dbReference type="EMBL" id="JBBPBM010000037">
    <property type="protein sequence ID" value="KAK8528363.1"/>
    <property type="molecule type" value="Genomic_DNA"/>
</dbReference>
<evidence type="ECO:0000313" key="2">
    <source>
        <dbReference type="Proteomes" id="UP001472677"/>
    </source>
</evidence>
<accession>A0ABR2D351</accession>
<gene>
    <name evidence="1" type="ORF">V6N12_074893</name>
</gene>
<keyword evidence="2" id="KW-1185">Reference proteome</keyword>